<protein>
    <submittedName>
        <fullName evidence="3">MFS transporter</fullName>
    </submittedName>
</protein>
<feature type="region of interest" description="Disordered" evidence="1">
    <location>
        <begin position="159"/>
        <end position="238"/>
    </location>
</feature>
<evidence type="ECO:0000256" key="2">
    <source>
        <dbReference type="SAM" id="Phobius"/>
    </source>
</evidence>
<evidence type="ECO:0000256" key="1">
    <source>
        <dbReference type="SAM" id="MobiDB-lite"/>
    </source>
</evidence>
<gene>
    <name evidence="3" type="ORF">EBO15_23355</name>
</gene>
<dbReference type="Pfam" id="PF09534">
    <property type="entry name" value="Trp_oprn_chp"/>
    <property type="match status" value="1"/>
</dbReference>
<name>A0A3M2LXU4_9ACTN</name>
<feature type="transmembrane region" description="Helical" evidence="2">
    <location>
        <begin position="127"/>
        <end position="147"/>
    </location>
</feature>
<feature type="transmembrane region" description="Helical" evidence="2">
    <location>
        <begin position="50"/>
        <end position="70"/>
    </location>
</feature>
<dbReference type="OrthoDB" id="3712369at2"/>
<dbReference type="EMBL" id="RFFG01000043">
    <property type="protein sequence ID" value="RMI41403.1"/>
    <property type="molecule type" value="Genomic_DNA"/>
</dbReference>
<dbReference type="Proteomes" id="UP000282674">
    <property type="component" value="Unassembled WGS sequence"/>
</dbReference>
<evidence type="ECO:0000313" key="4">
    <source>
        <dbReference type="Proteomes" id="UP000282674"/>
    </source>
</evidence>
<keyword evidence="2" id="KW-0812">Transmembrane</keyword>
<feature type="transmembrane region" description="Helical" evidence="2">
    <location>
        <begin position="77"/>
        <end position="97"/>
    </location>
</feature>
<keyword evidence="2" id="KW-1133">Transmembrane helix</keyword>
<keyword evidence="2" id="KW-0472">Membrane</keyword>
<proteinExistence type="predicted"/>
<dbReference type="RefSeq" id="WP_122196564.1">
    <property type="nucleotide sequence ID" value="NZ_JBHSKC010000027.1"/>
</dbReference>
<dbReference type="AlphaFoldDB" id="A0A3M2LXU4"/>
<accession>A0A3M2LXU4</accession>
<keyword evidence="4" id="KW-1185">Reference proteome</keyword>
<comment type="caution">
    <text evidence="3">The sequence shown here is derived from an EMBL/GenBank/DDBJ whole genome shotgun (WGS) entry which is preliminary data.</text>
</comment>
<reference evidence="3 4" key="1">
    <citation type="submission" date="2018-10" db="EMBL/GenBank/DDBJ databases">
        <title>Isolation from soil.</title>
        <authorList>
            <person name="Hu J."/>
        </authorList>
    </citation>
    <scope>NUCLEOTIDE SEQUENCE [LARGE SCALE GENOMIC DNA]</scope>
    <source>
        <strain evidence="3 4">NEAU-Ht49</strain>
    </source>
</reference>
<sequence>MTSARERGVAALVCAAGAGLTLLAAGQHWATVRAQDAITPFTQHLTGHDVGQLASALGWAGLAGLAALFATSGRVRAAVGLLLALFGAGVVVTSVTASRPAHAAKVAAEKSALMKLGAHPVVHVEPWWGLSMAGGVLLATAGLIVLARGSRWPGLSARYARPEQAAKPATGQDAAKPGKAARPAASGDDASALWKSLDRGEDPTDPEEDTTSTGTTAAGTASTSDAVSASTDAASRRR</sequence>
<feature type="compositionally biased region" description="Low complexity" evidence="1">
    <location>
        <begin position="211"/>
        <end position="238"/>
    </location>
</feature>
<dbReference type="InterPro" id="IPR019051">
    <property type="entry name" value="Trp_biosyn_TM_oprn/chp"/>
</dbReference>
<organism evidence="3 4">
    <name type="scientific">Actinomadura harenae</name>
    <dbReference type="NCBI Taxonomy" id="2483351"/>
    <lineage>
        <taxon>Bacteria</taxon>
        <taxon>Bacillati</taxon>
        <taxon>Actinomycetota</taxon>
        <taxon>Actinomycetes</taxon>
        <taxon>Streptosporangiales</taxon>
        <taxon>Thermomonosporaceae</taxon>
        <taxon>Actinomadura</taxon>
    </lineage>
</organism>
<feature type="compositionally biased region" description="Low complexity" evidence="1">
    <location>
        <begin position="174"/>
        <end position="185"/>
    </location>
</feature>
<evidence type="ECO:0000313" key="3">
    <source>
        <dbReference type="EMBL" id="RMI41403.1"/>
    </source>
</evidence>